<feature type="domain" description="Glycosyltransferase 2-like" evidence="3">
    <location>
        <begin position="239"/>
        <end position="383"/>
    </location>
</feature>
<dbReference type="GO" id="GO:0005737">
    <property type="term" value="C:cytoplasm"/>
    <property type="evidence" value="ECO:0007669"/>
    <property type="project" value="TreeGrafter"/>
</dbReference>
<organism evidence="4 5">
    <name type="scientific">Artemia franciscana</name>
    <name type="common">Brine shrimp</name>
    <name type="synonym">Artemia sanfranciscana</name>
    <dbReference type="NCBI Taxonomy" id="6661"/>
    <lineage>
        <taxon>Eukaryota</taxon>
        <taxon>Metazoa</taxon>
        <taxon>Ecdysozoa</taxon>
        <taxon>Arthropoda</taxon>
        <taxon>Crustacea</taxon>
        <taxon>Branchiopoda</taxon>
        <taxon>Anostraca</taxon>
        <taxon>Artemiidae</taxon>
        <taxon>Artemia</taxon>
    </lineage>
</organism>
<comment type="caution">
    <text evidence="4">The sequence shown here is derived from an EMBL/GenBank/DDBJ whole genome shotgun (WGS) entry which is preliminary data.</text>
</comment>
<proteinExistence type="predicted"/>
<dbReference type="InterPro" id="IPR001173">
    <property type="entry name" value="Glyco_trans_2-like"/>
</dbReference>
<keyword evidence="2" id="KW-1133">Transmembrane helix</keyword>
<sequence length="1705" mass="194024">MVCFTLYFVENTPIVCVRARSVHTFSMKNPSSDEIPLLSETELELEKCVPSLSSRLKHYIHCACMTLVIFLFLVAGGSISVPYITLVKHIPEFDPIDNYGTWLTLSLYITKCIALLALPQVIFNFMGLLKYRAFPDKPILKSSPILGPFICIRVVTRGDTPNLVRKSVEHNLKTCLKAGLENFIVEVVCDLPVGLPEHRRVRETIVPSRYKPSSGCLFKARALQYCLEDDVNDLADSDWIVHLDEETRLTEDAVKGILNFVTSGEHQFGQGLITYTHITMKNVIITLCDTFRVAEDLGKLRYQFKAWHAPFFGMKGSYVVSQVGAEKLVSFNHGPDGSIAEDCFFSIVAASKGYSFDFIEGEMWEQSPFTVKDFLEQRKRWLQLQENNSDLISSKSAIAAFLRKLQLYKNNIRRRAFEQFPCLACVSSDLQDEDLALYGEYLENIHEDVQTRVGDLLGMDISIWVSIPFEVNVAEIDISLQEPLNEIQSDEIMHAKFKSEKYNIWKTNDVATKYPLLSDKVQFYVIAFPTSYLVEAGFSRVSQMLSKDRNRLDIVKRGDPLDCSLISIAMEKQVASCNFSILMDNNAYIHIECVLSPALSYSYALGKIQNLCNTLGYEFIKTVLGICADTDSSDSILSYMLKGEGWKIISYMLWNKLEGFVCVTELCNVISSLFPICLSKIGPSHSLVNPHLPLVTFGKIETCFQSPKKIRQRQQRIRKSREKERDNSSDSEGTNTKKSNLRIRFDRRDFEYFNRNMKSEDSLSDSENEDMNLSSVAATRGNAVLNEEISAYEMCDILLEASIVAIMNEKQKKVKNYNLPLLCLNFSSSQLLLWEFQNASEGSCNLHIKLLKLFYACCDMLCHNSDIFECVYASGILQKQIDMVFQVTEFLEELNFKDLVVDTVCDRGQPVVIEKLQIFASDYIIGLFLMLEKIINSKYAGGNIRKFVDLVHDIFPRSMDVLERLLKADYMEQNAVSFDRLLKASSNFISALKKYRDNFVHSQLCPKSLHKNCPILSSHHHDIFGQQIRALKLGNANSCVISWCATALLSVFDKCDEKWGGKVLNALRSCGLCCCLETKTVFENVMKKIREAKPEGFGYFRFLLFLARETGLCCDANQTCISCKVNGGLITPIHESEASEKKVSFAERFSFFQSYYDLILESNDSLLLAVLEHLKQFSQEATQGAKQGLILRVILPSLSYFKTLYVNSGKYESILELLLRILAVALNYDIIQSEEIDSHIFNRICDLLLRPQFSKSCARILHLATLLEVKNVDFENSSKPYTELLLAISDFHFTKLIEAFEHEDISIFYYELSGDRLKVGSEDIGYNSDYEKQENKIRVKFGAIPEEDSATESAILPSDRELSEHESQPEQEEAEKKVMRILYVNPDALHLTFVDHLRVAGAVWEALVLSMLYSPRLLEVVRIRPIMKKVLRLVGHLLSHILKNEETDDFGLFESFLVSIQICGPFHVFPATSENPDDITKVLIQCLSSSLEVPVQFTSFLVNSFLSASVLKKFIPHPRLLWNEKRSDFDDYISESLSDNDVCSNSEGYEADTEPCEAYRHAKYEKQIKSSNFEDLNVVFPSLLKYICEIFASQIPRFCKLLDKRIEDRCCNTGEKLNMESFAVGEYDELSSFFQLVVITINRICGFCRKSPLNTELLSKEGLTKIAIASFRPILLNNYKELTGEFDCFVCSKIDGQLIIKIICP</sequence>
<keyword evidence="2" id="KW-0472">Membrane</keyword>
<dbReference type="PANTHER" id="PTHR16779:SF1">
    <property type="entry name" value="BETA-1,4-MANNOSYLTRANSFERASE EGH"/>
    <property type="match status" value="1"/>
</dbReference>
<keyword evidence="2" id="KW-0812">Transmembrane</keyword>
<evidence type="ECO:0000313" key="4">
    <source>
        <dbReference type="EMBL" id="KAK2706994.1"/>
    </source>
</evidence>
<feature type="compositionally biased region" description="Basic residues" evidence="1">
    <location>
        <begin position="708"/>
        <end position="720"/>
    </location>
</feature>
<gene>
    <name evidence="4" type="ORF">QYM36_014874</name>
</gene>
<evidence type="ECO:0000256" key="1">
    <source>
        <dbReference type="SAM" id="MobiDB-lite"/>
    </source>
</evidence>
<evidence type="ECO:0000259" key="3">
    <source>
        <dbReference type="Pfam" id="PF13632"/>
    </source>
</evidence>
<keyword evidence="5" id="KW-1185">Reference proteome</keyword>
<accession>A0AA88KYQ0</accession>
<name>A0AA88KYQ0_ARTSF</name>
<dbReference type="GO" id="GO:0019187">
    <property type="term" value="F:beta-1,4-mannosyltransferase activity"/>
    <property type="evidence" value="ECO:0007669"/>
    <property type="project" value="InterPro"/>
</dbReference>
<reference evidence="4" key="1">
    <citation type="submission" date="2023-07" db="EMBL/GenBank/DDBJ databases">
        <title>Chromosome-level genome assembly of Artemia franciscana.</title>
        <authorList>
            <person name="Jo E."/>
        </authorList>
    </citation>
    <scope>NUCLEOTIDE SEQUENCE</scope>
    <source>
        <tissue evidence="4">Whole body</tissue>
    </source>
</reference>
<dbReference type="Proteomes" id="UP001187531">
    <property type="component" value="Unassembled WGS sequence"/>
</dbReference>
<feature type="transmembrane region" description="Helical" evidence="2">
    <location>
        <begin position="59"/>
        <end position="85"/>
    </location>
</feature>
<evidence type="ECO:0000313" key="5">
    <source>
        <dbReference type="Proteomes" id="UP001187531"/>
    </source>
</evidence>
<dbReference type="Pfam" id="PF13632">
    <property type="entry name" value="Glyco_trans_2_3"/>
    <property type="match status" value="1"/>
</dbReference>
<dbReference type="PANTHER" id="PTHR16779">
    <property type="entry name" value="BETA-1,4-MANNOSYLTRANSFERASE EGH"/>
    <property type="match status" value="1"/>
</dbReference>
<dbReference type="EMBL" id="JAVRJZ010000019">
    <property type="protein sequence ID" value="KAK2706994.1"/>
    <property type="molecule type" value="Genomic_DNA"/>
</dbReference>
<feature type="transmembrane region" description="Helical" evidence="2">
    <location>
        <begin position="105"/>
        <end position="129"/>
    </location>
</feature>
<evidence type="ECO:0000256" key="2">
    <source>
        <dbReference type="SAM" id="Phobius"/>
    </source>
</evidence>
<dbReference type="InterPro" id="IPR027389">
    <property type="entry name" value="B_mannosylTrfase_Bre-3/Egh"/>
</dbReference>
<protein>
    <recommendedName>
        <fullName evidence="3">Glycosyltransferase 2-like domain-containing protein</fullName>
    </recommendedName>
</protein>
<feature type="region of interest" description="Disordered" evidence="1">
    <location>
        <begin position="707"/>
        <end position="738"/>
    </location>
</feature>